<protein>
    <submittedName>
        <fullName evidence="1 2">Uncharacterized protein</fullName>
    </submittedName>
</protein>
<dbReference type="EMBL" id="ATLV01022687">
    <property type="status" value="NOT_ANNOTATED_CDS"/>
    <property type="molecule type" value="Genomic_DNA"/>
</dbReference>
<evidence type="ECO:0000313" key="2">
    <source>
        <dbReference type="EnsemblMetazoa" id="ASIC015911-PA"/>
    </source>
</evidence>
<proteinExistence type="predicted"/>
<dbReference type="AlphaFoldDB" id="A0A084WCK5"/>
<reference evidence="1 3" key="1">
    <citation type="journal article" date="2014" name="BMC Genomics">
        <title>Genome sequence of Anopheles sinensis provides insight into genetics basis of mosquito competence for malaria parasites.</title>
        <authorList>
            <person name="Zhou D."/>
            <person name="Zhang D."/>
            <person name="Ding G."/>
            <person name="Shi L."/>
            <person name="Hou Q."/>
            <person name="Ye Y."/>
            <person name="Xu Y."/>
            <person name="Zhou H."/>
            <person name="Xiong C."/>
            <person name="Li S."/>
            <person name="Yu J."/>
            <person name="Hong S."/>
            <person name="Yu X."/>
            <person name="Zou P."/>
            <person name="Chen C."/>
            <person name="Chang X."/>
            <person name="Wang W."/>
            <person name="Lv Y."/>
            <person name="Sun Y."/>
            <person name="Ma L."/>
            <person name="Shen B."/>
            <person name="Zhu C."/>
        </authorList>
    </citation>
    <scope>NUCLEOTIDE SEQUENCE [LARGE SCALE GENOMIC DNA]</scope>
</reference>
<dbReference type="Proteomes" id="UP000030765">
    <property type="component" value="Unassembled WGS sequence"/>
</dbReference>
<accession>A0A084WCK5</accession>
<evidence type="ECO:0000313" key="3">
    <source>
        <dbReference type="Proteomes" id="UP000030765"/>
    </source>
</evidence>
<sequence>MRRQERWEVVNRNALCRSCLQRYNGPPDACCTFQPCGKQGCVRKHHQLLHNEHQGTNPSLQQPRIDPNRNVSHNTYLSASGSVLLKLKLK</sequence>
<dbReference type="OrthoDB" id="7744478at2759"/>
<reference evidence="2" key="2">
    <citation type="submission" date="2020-05" db="UniProtKB">
        <authorList>
            <consortium name="EnsemblMetazoa"/>
        </authorList>
    </citation>
    <scope>IDENTIFICATION</scope>
</reference>
<gene>
    <name evidence="1" type="ORF">ZHAS_00015911</name>
</gene>
<evidence type="ECO:0000313" key="1">
    <source>
        <dbReference type="EMBL" id="KFB47949.1"/>
    </source>
</evidence>
<organism evidence="1">
    <name type="scientific">Anopheles sinensis</name>
    <name type="common">Mosquito</name>
    <dbReference type="NCBI Taxonomy" id="74873"/>
    <lineage>
        <taxon>Eukaryota</taxon>
        <taxon>Metazoa</taxon>
        <taxon>Ecdysozoa</taxon>
        <taxon>Arthropoda</taxon>
        <taxon>Hexapoda</taxon>
        <taxon>Insecta</taxon>
        <taxon>Pterygota</taxon>
        <taxon>Neoptera</taxon>
        <taxon>Endopterygota</taxon>
        <taxon>Diptera</taxon>
        <taxon>Nematocera</taxon>
        <taxon>Culicoidea</taxon>
        <taxon>Culicidae</taxon>
        <taxon>Anophelinae</taxon>
        <taxon>Anopheles</taxon>
    </lineage>
</organism>
<keyword evidence="3" id="KW-1185">Reference proteome</keyword>
<dbReference type="EMBL" id="KE525335">
    <property type="protein sequence ID" value="KFB47949.1"/>
    <property type="molecule type" value="Genomic_DNA"/>
</dbReference>
<dbReference type="VEuPathDB" id="VectorBase:ASIC015911"/>
<dbReference type="EnsemblMetazoa" id="ASIC015911-RA">
    <property type="protein sequence ID" value="ASIC015911-PA"/>
    <property type="gene ID" value="ASIC015911"/>
</dbReference>
<name>A0A084WCK5_ANOSI</name>